<dbReference type="Pfam" id="PF00005">
    <property type="entry name" value="ABC_tran"/>
    <property type="match status" value="1"/>
</dbReference>
<evidence type="ECO:0000259" key="4">
    <source>
        <dbReference type="PROSITE" id="PS50893"/>
    </source>
</evidence>
<evidence type="ECO:0000313" key="6">
    <source>
        <dbReference type="Proteomes" id="UP000289856"/>
    </source>
</evidence>
<dbReference type="InterPro" id="IPR051782">
    <property type="entry name" value="ABC_Transporter_VariousFunc"/>
</dbReference>
<dbReference type="OrthoDB" id="9804819at2"/>
<dbReference type="KEGG" id="cohn:KCTCHS21_32630"/>
<dbReference type="SMART" id="SM00382">
    <property type="entry name" value="AAA"/>
    <property type="match status" value="1"/>
</dbReference>
<gene>
    <name evidence="5" type="ORF">KCTCHS21_32630</name>
</gene>
<evidence type="ECO:0000256" key="2">
    <source>
        <dbReference type="ARBA" id="ARBA00022741"/>
    </source>
</evidence>
<accession>A0A3T1D711</accession>
<dbReference type="PANTHER" id="PTHR42939:SF1">
    <property type="entry name" value="ABC TRANSPORTER ATP-BINDING PROTEIN ALBC-RELATED"/>
    <property type="match status" value="1"/>
</dbReference>
<organism evidence="5 6">
    <name type="scientific">Cohnella abietis</name>
    <dbReference type="NCBI Taxonomy" id="2507935"/>
    <lineage>
        <taxon>Bacteria</taxon>
        <taxon>Bacillati</taxon>
        <taxon>Bacillota</taxon>
        <taxon>Bacilli</taxon>
        <taxon>Bacillales</taxon>
        <taxon>Paenibacillaceae</taxon>
        <taxon>Cohnella</taxon>
    </lineage>
</organism>
<dbReference type="GO" id="GO:0005524">
    <property type="term" value="F:ATP binding"/>
    <property type="evidence" value="ECO:0007669"/>
    <property type="project" value="UniProtKB-KW"/>
</dbReference>
<name>A0A3T1D711_9BACL</name>
<dbReference type="CDD" id="cd03230">
    <property type="entry name" value="ABC_DR_subfamily_A"/>
    <property type="match status" value="1"/>
</dbReference>
<dbReference type="InterPro" id="IPR027417">
    <property type="entry name" value="P-loop_NTPase"/>
</dbReference>
<dbReference type="InterPro" id="IPR017871">
    <property type="entry name" value="ABC_transporter-like_CS"/>
</dbReference>
<evidence type="ECO:0000313" key="5">
    <source>
        <dbReference type="EMBL" id="BBI33864.1"/>
    </source>
</evidence>
<dbReference type="Gene3D" id="3.40.50.300">
    <property type="entry name" value="P-loop containing nucleotide triphosphate hydrolases"/>
    <property type="match status" value="1"/>
</dbReference>
<dbReference type="InterPro" id="IPR003439">
    <property type="entry name" value="ABC_transporter-like_ATP-bd"/>
</dbReference>
<feature type="domain" description="ABC transporter" evidence="4">
    <location>
        <begin position="3"/>
        <end position="226"/>
    </location>
</feature>
<dbReference type="PANTHER" id="PTHR42939">
    <property type="entry name" value="ABC TRANSPORTER ATP-BINDING PROTEIN ALBC-RELATED"/>
    <property type="match status" value="1"/>
</dbReference>
<dbReference type="Proteomes" id="UP000289856">
    <property type="component" value="Chromosome"/>
</dbReference>
<dbReference type="PROSITE" id="PS50893">
    <property type="entry name" value="ABC_TRANSPORTER_2"/>
    <property type="match status" value="1"/>
</dbReference>
<dbReference type="EMBL" id="AP019400">
    <property type="protein sequence ID" value="BBI33864.1"/>
    <property type="molecule type" value="Genomic_DNA"/>
</dbReference>
<keyword evidence="6" id="KW-1185">Reference proteome</keyword>
<sequence length="226" mass="25457">MKIEATSFTKSIGKIKVLENINVSLESGNIYGVVGRNGSGKTMFLRMITGLILPTNGEVKVDGRVLGKDISFPDKLGILLEKPSFIGHLTGYENLKMLAKIRNVTKSEDIQYFMNIFDLDWKTKKKFNKYSLGMKQKLGIIQAIMENQQIIILDEPFNALDETSVGTLRKVLEKLRTEQKLIVMTSHNKEDIQLLCDHTITISEGKIIGVHKNLEQENDLMTAKDA</sequence>
<keyword evidence="2" id="KW-0547">Nucleotide-binding</keyword>
<dbReference type="PROSITE" id="PS00211">
    <property type="entry name" value="ABC_TRANSPORTER_1"/>
    <property type="match status" value="1"/>
</dbReference>
<protein>
    <submittedName>
        <fullName evidence="5">ABC transporter ATP-binding protein</fullName>
    </submittedName>
</protein>
<dbReference type="SUPFAM" id="SSF52540">
    <property type="entry name" value="P-loop containing nucleoside triphosphate hydrolases"/>
    <property type="match status" value="1"/>
</dbReference>
<keyword evidence="1" id="KW-0813">Transport</keyword>
<keyword evidence="3 5" id="KW-0067">ATP-binding</keyword>
<proteinExistence type="predicted"/>
<dbReference type="RefSeq" id="WP_130610255.1">
    <property type="nucleotide sequence ID" value="NZ_AP019400.1"/>
</dbReference>
<dbReference type="InterPro" id="IPR003593">
    <property type="entry name" value="AAA+_ATPase"/>
</dbReference>
<evidence type="ECO:0000256" key="3">
    <source>
        <dbReference type="ARBA" id="ARBA00022840"/>
    </source>
</evidence>
<dbReference type="AlphaFoldDB" id="A0A3T1D711"/>
<reference evidence="5 6" key="1">
    <citation type="submission" date="2019-01" db="EMBL/GenBank/DDBJ databases">
        <title>Complete genome sequence of Cohnella hallensis HS21 isolated from Korean fir (Abies koreana) rhizospheric soil.</title>
        <authorList>
            <person name="Jiang L."/>
            <person name="Kang S.W."/>
            <person name="Kim S."/>
            <person name="Jung J."/>
            <person name="Kim C.Y."/>
            <person name="Kim D.H."/>
            <person name="Kim S.W."/>
            <person name="Lee J."/>
        </authorList>
    </citation>
    <scope>NUCLEOTIDE SEQUENCE [LARGE SCALE GENOMIC DNA]</scope>
    <source>
        <strain evidence="5 6">HS21</strain>
    </source>
</reference>
<evidence type="ECO:0000256" key="1">
    <source>
        <dbReference type="ARBA" id="ARBA00022448"/>
    </source>
</evidence>
<dbReference type="GO" id="GO:0016887">
    <property type="term" value="F:ATP hydrolysis activity"/>
    <property type="evidence" value="ECO:0007669"/>
    <property type="project" value="InterPro"/>
</dbReference>